<dbReference type="InterPro" id="IPR010730">
    <property type="entry name" value="HET"/>
</dbReference>
<organism evidence="2 3">
    <name type="scientific">Cochliobolus heterostrophus (strain C5 / ATCC 48332 / race O)</name>
    <name type="common">Southern corn leaf blight fungus</name>
    <name type="synonym">Bipolaris maydis</name>
    <dbReference type="NCBI Taxonomy" id="701091"/>
    <lineage>
        <taxon>Eukaryota</taxon>
        <taxon>Fungi</taxon>
        <taxon>Dikarya</taxon>
        <taxon>Ascomycota</taxon>
        <taxon>Pezizomycotina</taxon>
        <taxon>Dothideomycetes</taxon>
        <taxon>Pleosporomycetidae</taxon>
        <taxon>Pleosporales</taxon>
        <taxon>Pleosporineae</taxon>
        <taxon>Pleosporaceae</taxon>
        <taxon>Bipolaris</taxon>
    </lineage>
</organism>
<dbReference type="STRING" id="701091.M2UU71"/>
<dbReference type="HOGENOM" id="CLU_002639_3_1_1"/>
<evidence type="ECO:0000259" key="1">
    <source>
        <dbReference type="Pfam" id="PF06985"/>
    </source>
</evidence>
<evidence type="ECO:0000313" key="3">
    <source>
        <dbReference type="Proteomes" id="UP000016936"/>
    </source>
</evidence>
<feature type="domain" description="Heterokaryon incompatibility" evidence="1">
    <location>
        <begin position="160"/>
        <end position="266"/>
    </location>
</feature>
<keyword evidence="3" id="KW-1185">Reference proteome</keyword>
<dbReference type="PANTHER" id="PTHR33112:SF13">
    <property type="entry name" value="HETEROKARYON INCOMPATIBILITY DOMAIN-CONTAINING PROTEIN"/>
    <property type="match status" value="1"/>
</dbReference>
<dbReference type="EMBL" id="KB445576">
    <property type="protein sequence ID" value="EMD91407.1"/>
    <property type="molecule type" value="Genomic_DNA"/>
</dbReference>
<gene>
    <name evidence="2" type="ORF">COCHEDRAFT_1203687</name>
</gene>
<dbReference type="PANTHER" id="PTHR33112">
    <property type="entry name" value="DOMAIN PROTEIN, PUTATIVE-RELATED"/>
    <property type="match status" value="1"/>
</dbReference>
<reference evidence="3" key="2">
    <citation type="journal article" date="2013" name="PLoS Genet.">
        <title>Comparative genome structure, secondary metabolite, and effector coding capacity across Cochliobolus pathogens.</title>
        <authorList>
            <person name="Condon B.J."/>
            <person name="Leng Y."/>
            <person name="Wu D."/>
            <person name="Bushley K.E."/>
            <person name="Ohm R.A."/>
            <person name="Otillar R."/>
            <person name="Martin J."/>
            <person name="Schackwitz W."/>
            <person name="Grimwood J."/>
            <person name="MohdZainudin N."/>
            <person name="Xue C."/>
            <person name="Wang R."/>
            <person name="Manning V.A."/>
            <person name="Dhillon B."/>
            <person name="Tu Z.J."/>
            <person name="Steffenson B.J."/>
            <person name="Salamov A."/>
            <person name="Sun H."/>
            <person name="Lowry S."/>
            <person name="LaButti K."/>
            <person name="Han J."/>
            <person name="Copeland A."/>
            <person name="Lindquist E."/>
            <person name="Barry K."/>
            <person name="Schmutz J."/>
            <person name="Baker S.E."/>
            <person name="Ciuffetti L.M."/>
            <person name="Grigoriev I.V."/>
            <person name="Zhong S."/>
            <person name="Turgeon B.G."/>
        </authorList>
    </citation>
    <scope>NUCLEOTIDE SEQUENCE [LARGE SCALE GENOMIC DNA]</scope>
    <source>
        <strain evidence="3">C5 / ATCC 48332 / race O</strain>
    </source>
</reference>
<proteinExistence type="predicted"/>
<reference evidence="2 3" key="1">
    <citation type="journal article" date="2012" name="PLoS Pathog.">
        <title>Diverse lifestyles and strategies of plant pathogenesis encoded in the genomes of eighteen Dothideomycetes fungi.</title>
        <authorList>
            <person name="Ohm R.A."/>
            <person name="Feau N."/>
            <person name="Henrissat B."/>
            <person name="Schoch C.L."/>
            <person name="Horwitz B.A."/>
            <person name="Barry K.W."/>
            <person name="Condon B.J."/>
            <person name="Copeland A.C."/>
            <person name="Dhillon B."/>
            <person name="Glaser F."/>
            <person name="Hesse C.N."/>
            <person name="Kosti I."/>
            <person name="LaButti K."/>
            <person name="Lindquist E.A."/>
            <person name="Lucas S."/>
            <person name="Salamov A.A."/>
            <person name="Bradshaw R.E."/>
            <person name="Ciuffetti L."/>
            <person name="Hamelin R.C."/>
            <person name="Kema G.H.J."/>
            <person name="Lawrence C."/>
            <person name="Scott J.A."/>
            <person name="Spatafora J.W."/>
            <person name="Turgeon B.G."/>
            <person name="de Wit P.J.G.M."/>
            <person name="Zhong S."/>
            <person name="Goodwin S.B."/>
            <person name="Grigoriev I.V."/>
        </authorList>
    </citation>
    <scope>NUCLEOTIDE SEQUENCE [LARGE SCALE GENOMIC DNA]</scope>
    <source>
        <strain evidence="3">C5 / ATCC 48332 / race O</strain>
    </source>
</reference>
<dbReference type="Proteomes" id="UP000016936">
    <property type="component" value="Unassembled WGS sequence"/>
</dbReference>
<evidence type="ECO:0000313" key="2">
    <source>
        <dbReference type="EMBL" id="EMD91407.1"/>
    </source>
</evidence>
<dbReference type="OMA" id="WIYQEMM"/>
<dbReference type="eggNOG" id="ENOG502SQ24">
    <property type="taxonomic scope" value="Eukaryota"/>
</dbReference>
<protein>
    <recommendedName>
        <fullName evidence="1">Heterokaryon incompatibility domain-containing protein</fullName>
    </recommendedName>
</protein>
<accession>M2UU71</accession>
<sequence>MGCNVCDKSPSSLLDLKYTDLSESAQAGCLRCAFITSCVELTIPHVESITSIAAAWDNLMVVIEGEHYIHLSIYTSNGQETNPFQSCDSTKKYLKHLAGRTDSAGSIASMQRWMEECETTHDRCTNQHKHEPSRFNRAKRFLHLEGRSITLLEDIPVERYACLSHCWGTSKPIKTTTKNLDSHRVEIPWDDLSATFQDAVDICSALDISYLWIDSLCIIQDSTDDWCTEVPKMADIYENACVTIAATKSEDGTGGCFSSTAAKYMSKLVPGYKDTYVRQTFGWQEYGREYGLATLQSRMDLSGNAIVQTRVALLRSRSNLDLVNPPVGMKNDHHVSYASLEANPTRLWHRMIAEYSRLQLSFKRDKMAALAGLAQRMARLRSDDRYLTGSWEGSLLLDLLWERSLEATLDTQKLDCYPSWSWPSFDGQVHWSQDHHRSLESVCIEDISYTSCAQDFMCKSAPITLTLRAPLLDAQTFFAHSQDYDDGLSQTITNLDHLYVSYAVDDIETRDSDPDQSGFIIPISAESQESGFFRAIRVRQKPNSNCFERIGSVTLDHPAGRLCNSFGQKLENQERRKTHLLSVRKLLESLPTSKIVLV</sequence>
<dbReference type="AlphaFoldDB" id="M2UU71"/>
<name>M2UU71_COCH5</name>
<dbReference type="Pfam" id="PF06985">
    <property type="entry name" value="HET"/>
    <property type="match status" value="1"/>
</dbReference>